<dbReference type="PANTHER" id="PTHR22550:SF5">
    <property type="entry name" value="LEUCINE ZIPPER PROTEIN 4"/>
    <property type="match status" value="1"/>
</dbReference>
<dbReference type="Pfam" id="PF03323">
    <property type="entry name" value="GerA"/>
    <property type="match status" value="1"/>
</dbReference>
<protein>
    <submittedName>
        <fullName evidence="6">GerA spore germination protein</fullName>
    </submittedName>
</protein>
<keyword evidence="3 4" id="KW-0472">Membrane</keyword>
<comment type="subcellular location">
    <subcellularLocation>
        <location evidence="4">Cell membrane</location>
    </subcellularLocation>
    <subcellularLocation>
        <location evidence="1">Membrane</location>
        <topology evidence="1">Multi-pass membrane protein</topology>
    </subcellularLocation>
</comment>
<dbReference type="OrthoDB" id="1726708at2"/>
<evidence type="ECO:0000256" key="4">
    <source>
        <dbReference type="PIRNR" id="PIRNR005690"/>
    </source>
</evidence>
<name>A0A366JWD0_CYTFI</name>
<dbReference type="PIRSF" id="PIRSF005690">
    <property type="entry name" value="GerBA"/>
    <property type="match status" value="1"/>
</dbReference>
<dbReference type="GO" id="GO:0009847">
    <property type="term" value="P:spore germination"/>
    <property type="evidence" value="ECO:0007669"/>
    <property type="project" value="UniProtKB-UniRule"/>
</dbReference>
<comment type="caution">
    <text evidence="6">The sequence shown here is derived from an EMBL/GenBank/DDBJ whole genome shotgun (WGS) entry which is preliminary data.</text>
</comment>
<sequence length="444" mass="48922">MDRFINEIKAELGNNGDFHLQRDYLADAAVMLLGFNTLIDFIKTRTVLHKHAESILLQNQPSEDLWGAIGELMEGDVLKAISSIYEGKLIIHFENTSRFIIMEPVPAMLDRSIDSPTNENVIQGALDSFTEGIDINIGIVRKLVNSDEIRIDSFSAGRSRKNKLSLLYIDGQADIELVNSIRNHIEKNIQMEAYNLQGLAKMLGFPSWNAISKFNTTELPHHAVQNLRKGKVILFVDRLPFALILPSLFWDMFAAENDRNFPLPIMLAIRLIRIIGILITLITPGLYVALVSVNPEVLQIQLALSVAQSREGVPYPALAEIIFMLLILELILEASVRLPKSIGPTITMVGGIILGQAAVEAKLVSNLLIIILAATTIANSTIVGFQNSVSIRLFKYAIVILGAIFGILGLVAGLVFLSAYLASLNTYGKSYLYLNVKGNENNGG</sequence>
<dbReference type="STRING" id="1399.VL14_09585"/>
<reference evidence="6 7" key="1">
    <citation type="submission" date="2018-06" db="EMBL/GenBank/DDBJ databases">
        <title>Freshwater and sediment microbial communities from various areas in North America, analyzing microbe dynamics in response to fracking.</title>
        <authorList>
            <person name="Lamendella R."/>
        </authorList>
    </citation>
    <scope>NUCLEOTIDE SEQUENCE [LARGE SCALE GENOMIC DNA]</scope>
    <source>
        <strain evidence="6 7">14_TX</strain>
    </source>
</reference>
<comment type="similarity">
    <text evidence="2 4">Belongs to the GerABKA family.</text>
</comment>
<dbReference type="InterPro" id="IPR004995">
    <property type="entry name" value="Spore_Ger"/>
</dbReference>
<dbReference type="AlphaFoldDB" id="A0A366JWD0"/>
<dbReference type="RefSeq" id="WP_113882899.1">
    <property type="nucleotide sequence ID" value="NZ_QNSF01000006.1"/>
</dbReference>
<keyword evidence="5" id="KW-0812">Transmembrane</keyword>
<dbReference type="PANTHER" id="PTHR22550">
    <property type="entry name" value="SPORE GERMINATION PROTEIN"/>
    <property type="match status" value="1"/>
</dbReference>
<evidence type="ECO:0000256" key="1">
    <source>
        <dbReference type="ARBA" id="ARBA00004141"/>
    </source>
</evidence>
<accession>A0A366JWD0</accession>
<evidence type="ECO:0000256" key="3">
    <source>
        <dbReference type="ARBA" id="ARBA00023136"/>
    </source>
</evidence>
<feature type="transmembrane region" description="Helical" evidence="5">
    <location>
        <begin position="313"/>
        <end position="332"/>
    </location>
</feature>
<gene>
    <name evidence="6" type="ORF">DFO70_10640</name>
</gene>
<dbReference type="GO" id="GO:0005886">
    <property type="term" value="C:plasma membrane"/>
    <property type="evidence" value="ECO:0007669"/>
    <property type="project" value="UniProtKB-SubCell"/>
</dbReference>
<dbReference type="Proteomes" id="UP000252731">
    <property type="component" value="Unassembled WGS sequence"/>
</dbReference>
<evidence type="ECO:0000313" key="6">
    <source>
        <dbReference type="EMBL" id="RBP92911.1"/>
    </source>
</evidence>
<evidence type="ECO:0000256" key="5">
    <source>
        <dbReference type="SAM" id="Phobius"/>
    </source>
</evidence>
<dbReference type="EMBL" id="QNSF01000006">
    <property type="protein sequence ID" value="RBP92911.1"/>
    <property type="molecule type" value="Genomic_DNA"/>
</dbReference>
<organism evidence="6 7">
    <name type="scientific">Cytobacillus firmus</name>
    <name type="common">Bacillus firmus</name>
    <dbReference type="NCBI Taxonomy" id="1399"/>
    <lineage>
        <taxon>Bacteria</taxon>
        <taxon>Bacillati</taxon>
        <taxon>Bacillota</taxon>
        <taxon>Bacilli</taxon>
        <taxon>Bacillales</taxon>
        <taxon>Bacillaceae</taxon>
        <taxon>Cytobacillus</taxon>
    </lineage>
</organism>
<keyword evidence="7" id="KW-1185">Reference proteome</keyword>
<proteinExistence type="inferred from homology"/>
<feature type="transmembrane region" description="Helical" evidence="5">
    <location>
        <begin position="271"/>
        <end position="293"/>
    </location>
</feature>
<dbReference type="InterPro" id="IPR050768">
    <property type="entry name" value="UPF0353/GerABKA_families"/>
</dbReference>
<keyword evidence="5" id="KW-1133">Transmembrane helix</keyword>
<feature type="transmembrane region" description="Helical" evidence="5">
    <location>
        <begin position="365"/>
        <end position="385"/>
    </location>
</feature>
<feature type="transmembrane region" description="Helical" evidence="5">
    <location>
        <begin position="397"/>
        <end position="422"/>
    </location>
</feature>
<evidence type="ECO:0000256" key="2">
    <source>
        <dbReference type="ARBA" id="ARBA00005278"/>
    </source>
</evidence>
<feature type="transmembrane region" description="Helical" evidence="5">
    <location>
        <begin position="232"/>
        <end position="250"/>
    </location>
</feature>
<evidence type="ECO:0000313" key="7">
    <source>
        <dbReference type="Proteomes" id="UP000252731"/>
    </source>
</evidence>